<dbReference type="AlphaFoldDB" id="A0A1Q5Q3W9"/>
<dbReference type="RefSeq" id="WP_073716070.1">
    <property type="nucleotide sequence ID" value="NZ_MQVR01000014.1"/>
</dbReference>
<dbReference type="STRING" id="208480.SAMN02910418_01922"/>
<dbReference type="Gene3D" id="3.30.70.1050">
    <property type="entry name" value="Trigger factor ribosome-binding domain"/>
    <property type="match status" value="1"/>
</dbReference>
<dbReference type="GO" id="GO:0043022">
    <property type="term" value="F:ribosome binding"/>
    <property type="evidence" value="ECO:0007669"/>
    <property type="project" value="TreeGrafter"/>
</dbReference>
<dbReference type="SUPFAM" id="SSF102735">
    <property type="entry name" value="Trigger factor ribosome-binding domain"/>
    <property type="match status" value="1"/>
</dbReference>
<dbReference type="NCBIfam" id="TIGR00115">
    <property type="entry name" value="tig"/>
    <property type="match status" value="1"/>
</dbReference>
<dbReference type="SUPFAM" id="SSF54534">
    <property type="entry name" value="FKBP-like"/>
    <property type="match status" value="1"/>
</dbReference>
<evidence type="ECO:0000256" key="12">
    <source>
        <dbReference type="PROSITE-ProRule" id="PRU00277"/>
    </source>
</evidence>
<dbReference type="PANTHER" id="PTHR30560">
    <property type="entry name" value="TRIGGER FACTOR CHAPERONE AND PEPTIDYL-PROLYL CIS/TRANS ISOMERASE"/>
    <property type="match status" value="1"/>
</dbReference>
<proteinExistence type="inferred from homology"/>
<dbReference type="GO" id="GO:0003755">
    <property type="term" value="F:peptidyl-prolyl cis-trans isomerase activity"/>
    <property type="evidence" value="ECO:0007669"/>
    <property type="project" value="UniProtKB-UniRule"/>
</dbReference>
<evidence type="ECO:0000256" key="8">
    <source>
        <dbReference type="ARBA" id="ARBA00023235"/>
    </source>
</evidence>
<dbReference type="PANTHER" id="PTHR30560:SF3">
    <property type="entry name" value="TRIGGER FACTOR-LIKE PROTEIN TIG, CHLOROPLASTIC"/>
    <property type="match status" value="1"/>
</dbReference>
<feature type="region of interest" description="Disordered" evidence="14">
    <location>
        <begin position="420"/>
        <end position="443"/>
    </location>
</feature>
<evidence type="ECO:0000256" key="5">
    <source>
        <dbReference type="ARBA" id="ARBA00022618"/>
    </source>
</evidence>
<evidence type="ECO:0000259" key="15">
    <source>
        <dbReference type="PROSITE" id="PS50059"/>
    </source>
</evidence>
<dbReference type="InterPro" id="IPR005215">
    <property type="entry name" value="Trig_fac"/>
</dbReference>
<evidence type="ECO:0000313" key="16">
    <source>
        <dbReference type="EMBL" id="OKL54516.1"/>
    </source>
</evidence>
<dbReference type="GO" id="GO:0043335">
    <property type="term" value="P:protein unfolding"/>
    <property type="evidence" value="ECO:0007669"/>
    <property type="project" value="TreeGrafter"/>
</dbReference>
<dbReference type="Proteomes" id="UP000185628">
    <property type="component" value="Unassembled WGS sequence"/>
</dbReference>
<dbReference type="GO" id="GO:0051301">
    <property type="term" value="P:cell division"/>
    <property type="evidence" value="ECO:0007669"/>
    <property type="project" value="UniProtKB-KW"/>
</dbReference>
<dbReference type="InterPro" id="IPR001179">
    <property type="entry name" value="PPIase_FKBP_dom"/>
</dbReference>
<keyword evidence="5 11" id="KW-0132">Cell division</keyword>
<keyword evidence="9 11" id="KW-0131">Cell cycle</keyword>
<dbReference type="InterPro" id="IPR027304">
    <property type="entry name" value="Trigger_fact/SurA_dom_sf"/>
</dbReference>
<keyword evidence="7 11" id="KW-0143">Chaperone</keyword>
<organism evidence="16 17">
    <name type="scientific">Bowdeniella nasicola</name>
    <dbReference type="NCBI Taxonomy" id="208480"/>
    <lineage>
        <taxon>Bacteria</taxon>
        <taxon>Bacillati</taxon>
        <taxon>Actinomycetota</taxon>
        <taxon>Actinomycetes</taxon>
        <taxon>Actinomycetales</taxon>
        <taxon>Actinomycetaceae</taxon>
        <taxon>Bowdeniella</taxon>
    </lineage>
</organism>
<evidence type="ECO:0000256" key="10">
    <source>
        <dbReference type="ARBA" id="ARBA00029986"/>
    </source>
</evidence>
<comment type="function">
    <text evidence="11">Involved in protein export. Acts as a chaperone by maintaining the newly synthesized protein in an open conformation. Functions as a peptidyl-prolyl cis-trans isomerase.</text>
</comment>
<evidence type="ECO:0000313" key="17">
    <source>
        <dbReference type="Proteomes" id="UP000185628"/>
    </source>
</evidence>
<dbReference type="Pfam" id="PF00254">
    <property type="entry name" value="FKBP_C"/>
    <property type="match status" value="1"/>
</dbReference>
<comment type="caution">
    <text evidence="16">The sequence shown here is derived from an EMBL/GenBank/DDBJ whole genome shotgun (WGS) entry which is preliminary data.</text>
</comment>
<dbReference type="Pfam" id="PF05697">
    <property type="entry name" value="Trigger_N"/>
    <property type="match status" value="1"/>
</dbReference>
<evidence type="ECO:0000256" key="2">
    <source>
        <dbReference type="ARBA" id="ARBA00005464"/>
    </source>
</evidence>
<dbReference type="InterPro" id="IPR008880">
    <property type="entry name" value="Trigger_fac_C"/>
</dbReference>
<dbReference type="InterPro" id="IPR046357">
    <property type="entry name" value="PPIase_dom_sf"/>
</dbReference>
<comment type="catalytic activity">
    <reaction evidence="1 11 12">
        <text>[protein]-peptidylproline (omega=180) = [protein]-peptidylproline (omega=0)</text>
        <dbReference type="Rhea" id="RHEA:16237"/>
        <dbReference type="Rhea" id="RHEA-COMP:10747"/>
        <dbReference type="Rhea" id="RHEA-COMP:10748"/>
        <dbReference type="ChEBI" id="CHEBI:83833"/>
        <dbReference type="ChEBI" id="CHEBI:83834"/>
        <dbReference type="EC" id="5.2.1.8"/>
    </reaction>
</comment>
<dbReference type="PIRSF" id="PIRSF003095">
    <property type="entry name" value="Trigger_factor"/>
    <property type="match status" value="1"/>
</dbReference>
<comment type="similarity">
    <text evidence="2 11 13">Belongs to the FKBP-type PPIase family. Tig subfamily.</text>
</comment>
<evidence type="ECO:0000256" key="13">
    <source>
        <dbReference type="RuleBase" id="RU003914"/>
    </source>
</evidence>
<dbReference type="InterPro" id="IPR037041">
    <property type="entry name" value="Trigger_fac_C_sf"/>
</dbReference>
<dbReference type="GO" id="GO:0044183">
    <property type="term" value="F:protein folding chaperone"/>
    <property type="evidence" value="ECO:0007669"/>
    <property type="project" value="TreeGrafter"/>
</dbReference>
<dbReference type="OrthoDB" id="9767721at2"/>
<evidence type="ECO:0000256" key="7">
    <source>
        <dbReference type="ARBA" id="ARBA00023186"/>
    </source>
</evidence>
<evidence type="ECO:0000256" key="6">
    <source>
        <dbReference type="ARBA" id="ARBA00023110"/>
    </source>
</evidence>
<feature type="compositionally biased region" description="Acidic residues" evidence="14">
    <location>
        <begin position="426"/>
        <end position="443"/>
    </location>
</feature>
<dbReference type="PROSITE" id="PS50059">
    <property type="entry name" value="FKBP_PPIASE"/>
    <property type="match status" value="1"/>
</dbReference>
<evidence type="ECO:0000256" key="9">
    <source>
        <dbReference type="ARBA" id="ARBA00023306"/>
    </source>
</evidence>
<evidence type="ECO:0000256" key="4">
    <source>
        <dbReference type="ARBA" id="ARBA00016902"/>
    </source>
</evidence>
<accession>A0A1Q5Q3W9</accession>
<feature type="domain" description="PPIase FKBP-type" evidence="15">
    <location>
        <begin position="167"/>
        <end position="218"/>
    </location>
</feature>
<dbReference type="Gene3D" id="1.10.3120.10">
    <property type="entry name" value="Trigger factor, C-terminal domain"/>
    <property type="match status" value="1"/>
</dbReference>
<evidence type="ECO:0000256" key="3">
    <source>
        <dbReference type="ARBA" id="ARBA00013194"/>
    </source>
</evidence>
<comment type="domain">
    <text evidence="11">Consists of 3 domains; the N-terminus binds the ribosome, the middle domain has PPIase activity, while the C-terminus has intrinsic chaperone activity on its own.</text>
</comment>
<protein>
    <recommendedName>
        <fullName evidence="4 11">Trigger factor</fullName>
        <shortName evidence="11">TF</shortName>
        <ecNumber evidence="3 11">5.2.1.8</ecNumber>
    </recommendedName>
    <alternativeName>
        <fullName evidence="10 11">PPIase</fullName>
    </alternativeName>
</protein>
<comment type="subcellular location">
    <subcellularLocation>
        <location evidence="11">Cytoplasm</location>
    </subcellularLocation>
    <text evidence="11">About half TF is bound to the ribosome near the polypeptide exit tunnel while the other half is free in the cytoplasm.</text>
</comment>
<dbReference type="GO" id="GO:0051083">
    <property type="term" value="P:'de novo' cotranslational protein folding"/>
    <property type="evidence" value="ECO:0007669"/>
    <property type="project" value="TreeGrafter"/>
</dbReference>
<dbReference type="GO" id="GO:0005737">
    <property type="term" value="C:cytoplasm"/>
    <property type="evidence" value="ECO:0007669"/>
    <property type="project" value="UniProtKB-SubCell"/>
</dbReference>
<dbReference type="Pfam" id="PF05698">
    <property type="entry name" value="Trigger_C"/>
    <property type="match status" value="1"/>
</dbReference>
<reference evidence="17" key="1">
    <citation type="submission" date="2016-12" db="EMBL/GenBank/DDBJ databases">
        <authorList>
            <person name="Meng X."/>
        </authorList>
    </citation>
    <scope>NUCLEOTIDE SEQUENCE [LARGE SCALE GENOMIC DNA]</scope>
    <source>
        <strain evidence="17">DSM 19116</strain>
    </source>
</reference>
<keyword evidence="11" id="KW-0963">Cytoplasm</keyword>
<keyword evidence="8 11" id="KW-0413">Isomerase</keyword>
<dbReference type="HAMAP" id="MF_00303">
    <property type="entry name" value="Trigger_factor_Tig"/>
    <property type="match status" value="1"/>
</dbReference>
<dbReference type="EMBL" id="MQVR01000014">
    <property type="protein sequence ID" value="OKL54516.1"/>
    <property type="molecule type" value="Genomic_DNA"/>
</dbReference>
<keyword evidence="6 11" id="KW-0697">Rotamase</keyword>
<keyword evidence="17" id="KW-1185">Reference proteome</keyword>
<dbReference type="InterPro" id="IPR008881">
    <property type="entry name" value="Trigger_fac_ribosome-bd_bac"/>
</dbReference>
<dbReference type="GO" id="GO:0015031">
    <property type="term" value="P:protein transport"/>
    <property type="evidence" value="ECO:0007669"/>
    <property type="project" value="UniProtKB-UniRule"/>
</dbReference>
<evidence type="ECO:0000256" key="11">
    <source>
        <dbReference type="HAMAP-Rule" id="MF_00303"/>
    </source>
</evidence>
<dbReference type="InterPro" id="IPR036611">
    <property type="entry name" value="Trigger_fac_ribosome-bd_sf"/>
</dbReference>
<dbReference type="SUPFAM" id="SSF109998">
    <property type="entry name" value="Triger factor/SurA peptide-binding domain-like"/>
    <property type="match status" value="1"/>
</dbReference>
<evidence type="ECO:0000256" key="14">
    <source>
        <dbReference type="SAM" id="MobiDB-lite"/>
    </source>
</evidence>
<dbReference type="EC" id="5.2.1.8" evidence="3 11"/>
<sequence>MKTEVENLEPTRVKLTVEAPYEEIAPAIDKAYREVAAQINIPGFRKGKAPKQIIDQRVGRGVVLEQAVNEVLPQLYRDAVIEQEIQVLSQPTIDVTEIPNATGELGGKLAFTAEVDVRPEIEFPNLSGVELEVETATVTDEDVEEKLTELRQRFGSLVGVDRAIQDGDFVTIDLKADIDDEEIDSVSGVSYEVGSGSMLEGMDEALIGASAGEEKTFTTKLLGGEHAGEEATCTITATAVKERDLPEADDEFAELASEFDTIDELREDLRVQAEKDAASQQALAAGDKLLDHLRETVEFPLPAGVIDAEVAEHLAQEGKDADDEHGKEIRGDIESELRDQLLLDALADKHEVGVEQNELIEFMMMTAQQYGIDPNQFFSGAAEAGQIPAFMAEIRRNKSLIAALKDVTVKDEDGTTLDLSAFLGEDTAEEQDDADESTEDETK</sequence>
<gene>
    <name evidence="11" type="primary">tig</name>
    <name evidence="16" type="ORF">BSZ39_03870</name>
</gene>
<dbReference type="Gene3D" id="3.10.50.40">
    <property type="match status" value="1"/>
</dbReference>
<evidence type="ECO:0000256" key="1">
    <source>
        <dbReference type="ARBA" id="ARBA00000971"/>
    </source>
</evidence>
<name>A0A1Q5Q3W9_9ACTO</name>